<dbReference type="InParanoid" id="D7G0I2"/>
<dbReference type="OMA" id="CHEEPEF"/>
<dbReference type="EMBL" id="FN648601">
    <property type="protein sequence ID" value="CBJ33011.1"/>
    <property type="molecule type" value="Genomic_DNA"/>
</dbReference>
<reference evidence="1 2" key="1">
    <citation type="journal article" date="2010" name="Nature">
        <title>The Ectocarpus genome and the independent evolution of multicellularity in brown algae.</title>
        <authorList>
            <person name="Cock J.M."/>
            <person name="Sterck L."/>
            <person name="Rouze P."/>
            <person name="Scornet D."/>
            <person name="Allen A.E."/>
            <person name="Amoutzias G."/>
            <person name="Anthouard V."/>
            <person name="Artiguenave F."/>
            <person name="Aury J.M."/>
            <person name="Badger J.H."/>
            <person name="Beszteri B."/>
            <person name="Billiau K."/>
            <person name="Bonnet E."/>
            <person name="Bothwell J.H."/>
            <person name="Bowler C."/>
            <person name="Boyen C."/>
            <person name="Brownlee C."/>
            <person name="Carrano C.J."/>
            <person name="Charrier B."/>
            <person name="Cho G.Y."/>
            <person name="Coelho S.M."/>
            <person name="Collen J."/>
            <person name="Corre E."/>
            <person name="Da Silva C."/>
            <person name="Delage L."/>
            <person name="Delaroque N."/>
            <person name="Dittami S.M."/>
            <person name="Doulbeau S."/>
            <person name="Elias M."/>
            <person name="Farnham G."/>
            <person name="Gachon C.M."/>
            <person name="Gschloessl B."/>
            <person name="Heesch S."/>
            <person name="Jabbari K."/>
            <person name="Jubin C."/>
            <person name="Kawai H."/>
            <person name="Kimura K."/>
            <person name="Kloareg B."/>
            <person name="Kupper F.C."/>
            <person name="Lang D."/>
            <person name="Le Bail A."/>
            <person name="Leblanc C."/>
            <person name="Lerouge P."/>
            <person name="Lohr M."/>
            <person name="Lopez P.J."/>
            <person name="Martens C."/>
            <person name="Maumus F."/>
            <person name="Michel G."/>
            <person name="Miranda-Saavedra D."/>
            <person name="Morales J."/>
            <person name="Moreau H."/>
            <person name="Motomura T."/>
            <person name="Nagasato C."/>
            <person name="Napoli C.A."/>
            <person name="Nelson D.R."/>
            <person name="Nyvall-Collen P."/>
            <person name="Peters A.F."/>
            <person name="Pommier C."/>
            <person name="Potin P."/>
            <person name="Poulain J."/>
            <person name="Quesneville H."/>
            <person name="Read B."/>
            <person name="Rensing S.A."/>
            <person name="Ritter A."/>
            <person name="Rousvoal S."/>
            <person name="Samanta M."/>
            <person name="Samson G."/>
            <person name="Schroeder D.C."/>
            <person name="Segurens B."/>
            <person name="Strittmatter M."/>
            <person name="Tonon T."/>
            <person name="Tregear J.W."/>
            <person name="Valentin K."/>
            <person name="von Dassow P."/>
            <person name="Yamagishi T."/>
            <person name="Van de Peer Y."/>
            <person name="Wincker P."/>
        </authorList>
    </citation>
    <scope>NUCLEOTIDE SEQUENCE [LARGE SCALE GENOMIC DNA]</scope>
    <source>
        <strain evidence="2">Ec32 / CCAP1310/4</strain>
    </source>
</reference>
<dbReference type="OrthoDB" id="10257430at2759"/>
<evidence type="ECO:0000313" key="1">
    <source>
        <dbReference type="EMBL" id="CBJ33011.1"/>
    </source>
</evidence>
<gene>
    <name evidence="1" type="ORF">Esi_0403_0010</name>
</gene>
<name>D7G0I2_ECTSI</name>
<accession>D7G0I2</accession>
<dbReference type="eggNOG" id="ENOG502S2HC">
    <property type="taxonomic scope" value="Eukaryota"/>
</dbReference>
<dbReference type="AlphaFoldDB" id="D7G0I2"/>
<keyword evidence="2" id="KW-1185">Reference proteome</keyword>
<dbReference type="EMBL" id="FN649733">
    <property type="protein sequence ID" value="CBJ33011.1"/>
    <property type="molecule type" value="Genomic_DNA"/>
</dbReference>
<sequence length="308" mass="33660">MMARRLHAYHSKNGEDSMEALSAKLSADLRGNIRALGAFPLLSDEWCKMATALGRIAEISEAEEMALRYVLEDGKLNVCLRNLSEWRKFHRNRRDGGGQAGEDGPLVLESLNSFEKGMGTVLRNAWTHVEALQTTDIPLLVEYVTGVYRDAADNPDAVEDMSLRGDLAGRQEIVCLSYLRGLVSRLSDHEEGRVMPHLRGAGTVSCLAAMLHANHRHLGMEAAAVGAEALAFVCGTEDFITYREEYIDEATRVTFASLKEDFVEKLCEDSQERKILRFDPPSLSLGRGDGAPGVAGSAGGGVLFAVSF</sequence>
<proteinExistence type="predicted"/>
<protein>
    <submittedName>
        <fullName evidence="1">Uncharacterized protein</fullName>
    </submittedName>
</protein>
<dbReference type="Proteomes" id="UP000002630">
    <property type="component" value="Linkage Group LG08"/>
</dbReference>
<evidence type="ECO:0000313" key="2">
    <source>
        <dbReference type="Proteomes" id="UP000002630"/>
    </source>
</evidence>
<organism evidence="1 2">
    <name type="scientific">Ectocarpus siliculosus</name>
    <name type="common">Brown alga</name>
    <name type="synonym">Conferva siliculosa</name>
    <dbReference type="NCBI Taxonomy" id="2880"/>
    <lineage>
        <taxon>Eukaryota</taxon>
        <taxon>Sar</taxon>
        <taxon>Stramenopiles</taxon>
        <taxon>Ochrophyta</taxon>
        <taxon>PX clade</taxon>
        <taxon>Phaeophyceae</taxon>
        <taxon>Ectocarpales</taxon>
        <taxon>Ectocarpaceae</taxon>
        <taxon>Ectocarpus</taxon>
    </lineage>
</organism>